<dbReference type="InterPro" id="IPR004242">
    <property type="entry name" value="Transposase_21"/>
</dbReference>
<dbReference type="eggNOG" id="ENOG502QWJJ">
    <property type="taxonomic scope" value="Eukaryota"/>
</dbReference>
<dbReference type="Pfam" id="PF02992">
    <property type="entry name" value="Transposase_21"/>
    <property type="match status" value="1"/>
</dbReference>
<accession>A0A1S2Z5K8</accession>
<keyword evidence="2" id="KW-1185">Reference proteome</keyword>
<organism evidence="2 3">
    <name type="scientific">Cicer arietinum</name>
    <name type="common">Chickpea</name>
    <name type="synonym">Garbanzo</name>
    <dbReference type="NCBI Taxonomy" id="3827"/>
    <lineage>
        <taxon>Eukaryota</taxon>
        <taxon>Viridiplantae</taxon>
        <taxon>Streptophyta</taxon>
        <taxon>Embryophyta</taxon>
        <taxon>Tracheophyta</taxon>
        <taxon>Spermatophyta</taxon>
        <taxon>Magnoliopsida</taxon>
        <taxon>eudicotyledons</taxon>
        <taxon>Gunneridae</taxon>
        <taxon>Pentapetalae</taxon>
        <taxon>rosids</taxon>
        <taxon>fabids</taxon>
        <taxon>Fabales</taxon>
        <taxon>Fabaceae</taxon>
        <taxon>Papilionoideae</taxon>
        <taxon>50 kb inversion clade</taxon>
        <taxon>NPAAA clade</taxon>
        <taxon>Hologalegina</taxon>
        <taxon>IRL clade</taxon>
        <taxon>Cicereae</taxon>
        <taxon>Cicer</taxon>
    </lineage>
</organism>
<dbReference type="GeneID" id="101514672"/>
<dbReference type="InterPro" id="IPR025452">
    <property type="entry name" value="DUF4218"/>
</dbReference>
<dbReference type="PANTHER" id="PTHR10775">
    <property type="entry name" value="OS08G0208400 PROTEIN"/>
    <property type="match status" value="1"/>
</dbReference>
<protein>
    <submittedName>
        <fullName evidence="3">Uncharacterized protein LOC101514672</fullName>
    </submittedName>
</protein>
<evidence type="ECO:0000313" key="2">
    <source>
        <dbReference type="Proteomes" id="UP000087171"/>
    </source>
</evidence>
<dbReference type="Proteomes" id="UP000087171">
    <property type="component" value="Unplaced"/>
</dbReference>
<proteinExistence type="predicted"/>
<sequence>MLSLSYEKIHACPNNCMLYWGSLEDEKRDKCKKCNMSRWKSNENDGGENHVTDFQKKKKPKPAKVLRYCPLIPRLKRLYMSPKTSKLLKWHATVANPDGLLRHPRDSKAWKDFDSFYPNFASDPRNVRLGLATDGFNPFGNLCSTYSVWPVMLYLYNYPPWYCMKQTSLIMSMIIPGPKMPGNSIDLYLQPLVVELKILWNGVEAYDSSTNEMFHMCASLFCTISDFPGLDNLSGWNTHTLFACPSCRFDTESKRLKFGRKNCFMGHHRYLPLDHKYRYNKHSFDGSLEFRSSPVPMSGSKVLEQIEEYSRKRSRDEGTSEEGPLQWKKKILDDKNRTKDNLQACKDLQAMGIWEKLHPYPNSSKFPQSCFKMKNSEKDIFLHILKNVVFPDNYTSNISRCVDVKKRKVSGLKSHDSHILMEHLFPIAFRKTLPNEVSSVLIELCNYFREISSRVLNVKHLQKLQQRIALTLCHMEMIFPASFFTIMVHLVIHLGEEAMIAGHVHYRWMYLVERTLGHLKSYIRNKAAPEGCITEGYIMEECLTFCSTYFEDGNVETRFNRPRRNDDDNGIYASSESTILSNLFPT</sequence>
<dbReference type="RefSeq" id="XP_004515474.1">
    <property type="nucleotide sequence ID" value="XM_004515417.1"/>
</dbReference>
<dbReference type="Pfam" id="PF13960">
    <property type="entry name" value="DUF4218"/>
    <property type="match status" value="1"/>
</dbReference>
<dbReference type="STRING" id="3827.A0A1S2Z5K8"/>
<dbReference type="PANTHER" id="PTHR10775:SF158">
    <property type="entry name" value="TNP2-LIKE TRANSPOSON PROTEIN"/>
    <property type="match status" value="1"/>
</dbReference>
<dbReference type="KEGG" id="cam:101514672"/>
<dbReference type="AlphaFoldDB" id="A0A1S2Z5K8"/>
<feature type="domain" description="DUF4218" evidence="1">
    <location>
        <begin position="451"/>
        <end position="565"/>
    </location>
</feature>
<name>A0A1S2Z5K8_CICAR</name>
<gene>
    <name evidence="3" type="primary">LOC101514672</name>
</gene>
<reference evidence="3" key="1">
    <citation type="submission" date="2025-08" db="UniProtKB">
        <authorList>
            <consortium name="RefSeq"/>
        </authorList>
    </citation>
    <scope>IDENTIFICATION</scope>
    <source>
        <tissue evidence="3">Etiolated seedlings</tissue>
    </source>
</reference>
<dbReference type="OrthoDB" id="1412291at2759"/>
<evidence type="ECO:0000313" key="3">
    <source>
        <dbReference type="RefSeq" id="XP_004515474.1"/>
    </source>
</evidence>
<evidence type="ECO:0000259" key="1">
    <source>
        <dbReference type="Pfam" id="PF13960"/>
    </source>
</evidence>
<dbReference type="PaxDb" id="3827-XP_004515474.1"/>